<comment type="caution">
    <text evidence="3">The sequence shown here is derived from an EMBL/GenBank/DDBJ whole genome shotgun (WGS) entry which is preliminary data.</text>
</comment>
<keyword evidence="2" id="KW-0812">Transmembrane</keyword>
<feature type="transmembrane region" description="Helical" evidence="2">
    <location>
        <begin position="7"/>
        <end position="25"/>
    </location>
</feature>
<accession>A0ABY0IQW7</accession>
<evidence type="ECO:0000256" key="2">
    <source>
        <dbReference type="SAM" id="Phobius"/>
    </source>
</evidence>
<gene>
    <name evidence="3" type="ORF">EV678_0681</name>
</gene>
<dbReference type="Proteomes" id="UP000292136">
    <property type="component" value="Unassembled WGS sequence"/>
</dbReference>
<evidence type="ECO:0000256" key="1">
    <source>
        <dbReference type="SAM" id="MobiDB-lite"/>
    </source>
</evidence>
<keyword evidence="4" id="KW-1185">Reference proteome</keyword>
<name>A0ABY0IQW7_9RHOO</name>
<reference evidence="3 4" key="1">
    <citation type="submission" date="2019-02" db="EMBL/GenBank/DDBJ databases">
        <title>Genomic Encyclopedia of Type Strains, Phase IV (KMG-IV): sequencing the most valuable type-strain genomes for metagenomic binning, comparative biology and taxonomic classification.</title>
        <authorList>
            <person name="Goeker M."/>
        </authorList>
    </citation>
    <scope>NUCLEOTIDE SEQUENCE [LARGE SCALE GENOMIC DNA]</scope>
    <source>
        <strain evidence="3 4">DSM 21223</strain>
    </source>
</reference>
<keyword evidence="2" id="KW-1133">Transmembrane helix</keyword>
<keyword evidence="2" id="KW-0472">Membrane</keyword>
<evidence type="ECO:0000313" key="4">
    <source>
        <dbReference type="Proteomes" id="UP000292136"/>
    </source>
</evidence>
<organism evidence="3 4">
    <name type="scientific">Azospira oryzae</name>
    <dbReference type="NCBI Taxonomy" id="146939"/>
    <lineage>
        <taxon>Bacteria</taxon>
        <taxon>Pseudomonadati</taxon>
        <taxon>Pseudomonadota</taxon>
        <taxon>Betaproteobacteria</taxon>
        <taxon>Rhodocyclales</taxon>
        <taxon>Rhodocyclaceae</taxon>
        <taxon>Azospira</taxon>
    </lineage>
</organism>
<proteinExistence type="predicted"/>
<feature type="region of interest" description="Disordered" evidence="1">
    <location>
        <begin position="72"/>
        <end position="103"/>
    </location>
</feature>
<evidence type="ECO:0000313" key="3">
    <source>
        <dbReference type="EMBL" id="RZT89880.1"/>
    </source>
</evidence>
<evidence type="ECO:0008006" key="5">
    <source>
        <dbReference type="Google" id="ProtNLM"/>
    </source>
</evidence>
<sequence>MAGPAIMAPMYIIAIGWLYVIFMMALTEASIVAGVATFFFYGLLPTALILYLGGSKVRRQHRAWQELQEAKRQEALAGQPSASGVAGDQLPGQPDGKDAQADQ</sequence>
<dbReference type="EMBL" id="SHKM01000001">
    <property type="protein sequence ID" value="RZT89880.1"/>
    <property type="molecule type" value="Genomic_DNA"/>
</dbReference>
<feature type="transmembrane region" description="Helical" evidence="2">
    <location>
        <begin position="31"/>
        <end position="52"/>
    </location>
</feature>
<protein>
    <recommendedName>
        <fullName evidence="5">Transmembrane protein</fullName>
    </recommendedName>
</protein>